<dbReference type="UniPathway" id="UPA00143"/>
<evidence type="ECO:0000256" key="19">
    <source>
        <dbReference type="SAM" id="MobiDB-lite"/>
    </source>
</evidence>
<organism evidence="21 22">
    <name type="scientific">Orbilia oligospora</name>
    <name type="common">Nematode-trapping fungus</name>
    <name type="synonym">Arthrobotrys oligospora</name>
    <dbReference type="NCBI Taxonomy" id="2813651"/>
    <lineage>
        <taxon>Eukaryota</taxon>
        <taxon>Fungi</taxon>
        <taxon>Dikarya</taxon>
        <taxon>Ascomycota</taxon>
        <taxon>Pezizomycotina</taxon>
        <taxon>Orbiliomycetes</taxon>
        <taxon>Orbiliales</taxon>
        <taxon>Orbiliaceae</taxon>
        <taxon>Orbilia</taxon>
    </lineage>
</organism>
<dbReference type="GO" id="GO:0072344">
    <property type="term" value="P:rescue of stalled ribosome"/>
    <property type="evidence" value="ECO:0007669"/>
    <property type="project" value="UniProtKB-UniRule"/>
</dbReference>
<keyword evidence="9 18" id="KW-0479">Metal-binding</keyword>
<dbReference type="GO" id="GO:0072583">
    <property type="term" value="P:clathrin-dependent endocytosis"/>
    <property type="evidence" value="ECO:0007669"/>
    <property type="project" value="InterPro"/>
</dbReference>
<dbReference type="GO" id="GO:0030122">
    <property type="term" value="C:AP-2 adaptor complex"/>
    <property type="evidence" value="ECO:0007669"/>
    <property type="project" value="InterPro"/>
</dbReference>
<dbReference type="FunFam" id="3.30.40.10:FF:000038">
    <property type="entry name" value="E3 ubiquitin-protein ligase listerin"/>
    <property type="match status" value="1"/>
</dbReference>
<evidence type="ECO:0000256" key="3">
    <source>
        <dbReference type="ARBA" id="ARBA00004906"/>
    </source>
</evidence>
<dbReference type="GO" id="GO:0008270">
    <property type="term" value="F:zinc ion binding"/>
    <property type="evidence" value="ECO:0007669"/>
    <property type="project" value="UniProtKB-KW"/>
</dbReference>
<keyword evidence="12 18" id="KW-0833">Ubl conjugation pathway</keyword>
<comment type="subcellular location">
    <subcellularLocation>
        <location evidence="2">Cytoplasm</location>
        <location evidence="2">Cytosol</location>
    </subcellularLocation>
</comment>
<evidence type="ECO:0000256" key="8">
    <source>
        <dbReference type="ARBA" id="ARBA00022679"/>
    </source>
</evidence>
<comment type="similarity">
    <text evidence="4 18">Belongs to the LTN1 family.</text>
</comment>
<dbReference type="InterPro" id="IPR011012">
    <property type="entry name" value="Longin-like_dom_sf"/>
</dbReference>
<comment type="function">
    <text evidence="14">Component of the adaptor complexes which link clathrin to receptors in coated vesicles. Clathrin-associated protein complexes are believed to interact with the cytoplasmic tails of membrane proteins, leading to their selection and concentration.</text>
</comment>
<evidence type="ECO:0000256" key="14">
    <source>
        <dbReference type="ARBA" id="ARBA00025487"/>
    </source>
</evidence>
<evidence type="ECO:0000256" key="13">
    <source>
        <dbReference type="ARBA" id="ARBA00022833"/>
    </source>
</evidence>
<dbReference type="SUPFAM" id="SSF57850">
    <property type="entry name" value="RING/U-box"/>
    <property type="match status" value="1"/>
</dbReference>
<feature type="domain" description="RING-type" evidence="20">
    <location>
        <begin position="1643"/>
        <end position="1688"/>
    </location>
</feature>
<dbReference type="PANTHER" id="PTHR12389">
    <property type="entry name" value="ZINC FINGER PROTEIN 294"/>
    <property type="match status" value="1"/>
</dbReference>
<keyword evidence="10" id="KW-0677">Repeat</keyword>
<evidence type="ECO:0000256" key="9">
    <source>
        <dbReference type="ARBA" id="ARBA00022723"/>
    </source>
</evidence>
<dbReference type="InterPro" id="IPR054478">
    <property type="entry name" value="LTN1_UBC"/>
</dbReference>
<keyword evidence="8 18" id="KW-0808">Transferase</keyword>
<evidence type="ECO:0000256" key="17">
    <source>
        <dbReference type="PROSITE-ProRule" id="PRU00175"/>
    </source>
</evidence>
<dbReference type="Gene3D" id="1.25.10.10">
    <property type="entry name" value="Leucine-rich Repeat Variant"/>
    <property type="match status" value="1"/>
</dbReference>
<dbReference type="InterPro" id="IPR054477">
    <property type="entry name" value="LTN1_E3_ligase_6th"/>
</dbReference>
<comment type="subunit">
    <text evidence="15">Adaptor protein complex 2 (AP-2) is a heterotetramer composed of two large adaptins (alpha-type subunit apl3 and beta-type subunit apl1), a medium chain (mu-type subunit apm4) and a small adaptin (sigma-type subunit aps2).</text>
</comment>
<evidence type="ECO:0000256" key="11">
    <source>
        <dbReference type="ARBA" id="ARBA00022771"/>
    </source>
</evidence>
<protein>
    <recommendedName>
        <fullName evidence="6 18">E3 ubiquitin-protein ligase listerin</fullName>
        <ecNumber evidence="5 18">2.3.2.27</ecNumber>
    </recommendedName>
    <alternativeName>
        <fullName evidence="18">RING-type E3 ubiquitin transferase listerin</fullName>
    </alternativeName>
</protein>
<dbReference type="PROSITE" id="PS50089">
    <property type="entry name" value="ZF_RING_2"/>
    <property type="match status" value="1"/>
</dbReference>
<dbReference type="Gene3D" id="3.30.40.10">
    <property type="entry name" value="Zinc/RING finger domain, C3HC4 (zinc finger)"/>
    <property type="match status" value="1"/>
</dbReference>
<proteinExistence type="inferred from homology"/>
<dbReference type="InterPro" id="IPR011989">
    <property type="entry name" value="ARM-like"/>
</dbReference>
<evidence type="ECO:0000256" key="10">
    <source>
        <dbReference type="ARBA" id="ARBA00022737"/>
    </source>
</evidence>
<evidence type="ECO:0000256" key="16">
    <source>
        <dbReference type="ARBA" id="ARBA00055150"/>
    </source>
</evidence>
<sequence length="1824" mass="203591">MSSKKRTQASSASAAAALSGKAFGASSSSAFGFTSRERTSSSPLSFFTEPPDIKSISTPAQVVVFSNLLKRDDTTKEKALADLLDYVTEQATIENAIVNCYVQIYPRLSFENTIRIRQLAHKVLGGIAEKTRRAFVPYLPQVAGSWLAGLYDSDQSVSAAATDALRQVFTTDEKIGLVWKTYQMAIMDFCGNVKAKEQVNSLSDERNNSPDEMEAKFARVMKGVIMAAAHLVSAMAKMGTNEPKHDEPYLSFMNEKRLWTFAYHSDPYLRQAVYSLLRTCLVNRKDYVEPALHFIAPAMIEKALTSNQLGSNQKFLDTLLTLNETFPGCWEIAATVKKPTFKVVKRYVAKGSQGAPSEFWSKFVSLIETLPEKALPSINDEVQQFLTAIVDGLSGSMEPKDHRPEAWSCYFQMCAFFLSKDFLSDNIRKEIVSVNLGNPFKAFIEPKEELATWRIGLSDVPTVLAKAMKVVTDVDTPFVKQQVEGLIGELAKQVEAAVEASTVDDAAALEKSLAAVDAWAQLTAAMYHTLDKKHWAILALNNGEQDLLRYSVNSSKSSRGTNVAAAALAASISKSANSTIRRDASCRVALHGYLVEDSQTLVASPAREHFFNTLFAYQKYWDSSSGHGILEETVDLLVISQNREAILQFIYNFERAHTKACVQSANLDGYLRHECEQALTEADEASWKMVIVAIQAPESLVSRQLKADMAVKLAEKLHKITIDRSYDVTLTGNILTELYRVPAAVLASISQSLRRELITTLLLILETAGEDNIKKADILFVKLCGEKSLNDPEVNQIREGIASTLASLVLEPTDGSFISIRLLVSKALCVLSHADLSREGDLMTAMSYNDETWRKHLELVFQTRPDASLSAIRPLGDSVFLVDPVEDFEEAEEVLDSDKLSVSMRMATFMLSVLSRTEGSTPGDNTQKRVAASIVKISPGLQWPFLRYSLIVAEVVADKLGVPDESTPLKRTVLEDLASSLEAVRYAAVQDYTTTQKLLAVGNGKNGINFVNSTLLGLSEQSTVLPVTPEAYYHARALRSLVEVLRHKGVTGKDAVLWVDNLEIGKKKDDKFILRDIAVLAGLRDDTFTVTPLVVQLRNRLVSDVSGIEAEDAIEKAFPKLLLLNEMWTSDLVENSTDVPAQRGLLLMKKVLSWLSEELPPEVLALQSPGLLCAIMRMSRKVLPVLRKLQGSFWHDLFAVMEYSFSAMYNSLGDTVATLLSTFSVYEVIKEIRATNQEDEFVNDDLSDAWDWFLPRFYRIWLTLLTDVAAPLQNEAFKGYCGALSRALMNMPLHFLDDPAAVGPRPTVSKEDRDEAEDSRPKSEQLYQLLGGNTDDVQGVAFNLLHRRIPQLQEQVSIDAALSKDEVLEISLPDELLSLLLDPPVVEEDAILNPTLLEQLELQRIQGYLSSWVLVYDHFVNSSFRIKASYVESLKAGEYIHKLLDFIFKILGHARAKPIDGAKYPVAAFDPTFSAYGAPDLHYIRTLMIYVYYLSLRYSPSLIKNWFSDSNNQVKDNVLPFTDKFISPLLVDLEFKEVEKWLDGTDERPEGLAIKISRTAREITVTYEVDETTMEMMVKLPASFPLQLVEVKGVRRVAVSEKQWKTWLLACQAVIALQGGSIVDGLTLFQRNVKLHLDGVEECAICYSILAQVERTLPSKACGTCKRKFHGNCLMRWFKSSSTSSCPLSLANPTRDQGQNATGKVDDEKVKLKGEVHRLVAPRDQKYQSNFVEFRNNKIVYRRYAGLFFCVCVDANDNELAYLEAIHFFVEVLDAFFGNVCELDLVFNFYKVYAILDEVFLAGEIEEASKQTVLTRLEHLDKLE</sequence>
<comment type="pathway">
    <text evidence="3 18">Protein modification; protein ubiquitination.</text>
</comment>
<dbReference type="SMART" id="SM01197">
    <property type="entry name" value="FANCL_C"/>
    <property type="match status" value="1"/>
</dbReference>
<dbReference type="GO" id="GO:0043023">
    <property type="term" value="F:ribosomal large subunit binding"/>
    <property type="evidence" value="ECO:0007669"/>
    <property type="project" value="TreeGrafter"/>
</dbReference>
<evidence type="ECO:0000256" key="15">
    <source>
        <dbReference type="ARBA" id="ARBA00034519"/>
    </source>
</evidence>
<dbReference type="Pfam" id="PF22958">
    <property type="entry name" value="Ltn1_1st"/>
    <property type="match status" value="1"/>
</dbReference>
<evidence type="ECO:0000313" key="21">
    <source>
        <dbReference type="EMBL" id="KAF3284355.1"/>
    </source>
</evidence>
<feature type="compositionally biased region" description="Basic and acidic residues" evidence="19">
    <location>
        <begin position="1308"/>
        <end position="1323"/>
    </location>
</feature>
<dbReference type="InterPro" id="IPR013083">
    <property type="entry name" value="Znf_RING/FYVE/PHD"/>
</dbReference>
<name>A0A7C8VF81_ORBOL</name>
<evidence type="ECO:0000313" key="22">
    <source>
        <dbReference type="Proteomes" id="UP000474640"/>
    </source>
</evidence>
<dbReference type="GO" id="GO:1990112">
    <property type="term" value="C:RQC complex"/>
    <property type="evidence" value="ECO:0007669"/>
    <property type="project" value="UniProtKB-UniRule"/>
</dbReference>
<comment type="catalytic activity">
    <reaction evidence="1 18">
        <text>S-ubiquitinyl-[E2 ubiquitin-conjugating enzyme]-L-cysteine + [acceptor protein]-L-lysine = [E2 ubiquitin-conjugating enzyme]-L-cysteine + N(6)-ubiquitinyl-[acceptor protein]-L-lysine.</text>
        <dbReference type="EC" id="2.3.2.27"/>
    </reaction>
</comment>
<dbReference type="InterPro" id="IPR054476">
    <property type="entry name" value="Ltn1_N"/>
</dbReference>
<evidence type="ECO:0000256" key="18">
    <source>
        <dbReference type="RuleBase" id="RU367090"/>
    </source>
</evidence>
<dbReference type="GO" id="GO:0061630">
    <property type="term" value="F:ubiquitin protein ligase activity"/>
    <property type="evidence" value="ECO:0007669"/>
    <property type="project" value="UniProtKB-UniRule"/>
</dbReference>
<keyword evidence="11 17" id="KW-0863">Zinc-finger</keyword>
<keyword evidence="7" id="KW-0963">Cytoplasm</keyword>
<gene>
    <name evidence="21" type="ORF">TWF970_011572</name>
</gene>
<dbReference type="PANTHER" id="PTHR12389:SF0">
    <property type="entry name" value="E3 UBIQUITIN-PROTEIN LIGASE LISTERIN"/>
    <property type="match status" value="1"/>
</dbReference>
<dbReference type="InterPro" id="IPR022775">
    <property type="entry name" value="AP_mu_sigma_su"/>
</dbReference>
<dbReference type="Pfam" id="PF23009">
    <property type="entry name" value="UBC_like"/>
    <property type="match status" value="1"/>
</dbReference>
<dbReference type="CDD" id="cd14833">
    <property type="entry name" value="AP2_sigma"/>
    <property type="match status" value="1"/>
</dbReference>
<dbReference type="SUPFAM" id="SSF64356">
    <property type="entry name" value="SNARE-like"/>
    <property type="match status" value="1"/>
</dbReference>
<dbReference type="Pfam" id="PF22999">
    <property type="entry name" value="LTN1_E3_ligase_6th"/>
    <property type="match status" value="1"/>
</dbReference>
<dbReference type="InterPro" id="IPR001841">
    <property type="entry name" value="Znf_RING"/>
</dbReference>
<comment type="function">
    <text evidence="16">E3 ubiquitin-protein ligase component of the ribosome quality control complex (RQC), a ribosome-associated complex that mediates ubiquitination and extraction of incompletely synthesized nascent chains for proteasomal degradation. Mediates ubiquitination of proteins derived from mRNAs lacking stop codons (non-stop proteins) and other translation arrest products induced by poly-lysine sequences and tandem rare codons. Ubiquitination leads to CDC48 recruitment for extraction and degradation of the incomplete translation product. May indirectly play a role in chromatin function and transcription.</text>
</comment>
<evidence type="ECO:0000256" key="4">
    <source>
        <dbReference type="ARBA" id="ARBA00007997"/>
    </source>
</evidence>
<evidence type="ECO:0000259" key="20">
    <source>
        <dbReference type="PROSITE" id="PS50089"/>
    </source>
</evidence>
<dbReference type="Proteomes" id="UP000474640">
    <property type="component" value="Unassembled WGS sequence"/>
</dbReference>
<dbReference type="Gene3D" id="3.30.450.60">
    <property type="match status" value="1"/>
</dbReference>
<evidence type="ECO:0000256" key="2">
    <source>
        <dbReference type="ARBA" id="ARBA00004514"/>
    </source>
</evidence>
<dbReference type="GO" id="GO:0035615">
    <property type="term" value="F:clathrin adaptor activity"/>
    <property type="evidence" value="ECO:0007669"/>
    <property type="project" value="InterPro"/>
</dbReference>
<reference evidence="21 22" key="1">
    <citation type="submission" date="2020-01" db="EMBL/GenBank/DDBJ databases">
        <authorList>
            <person name="Palmer J.M."/>
        </authorList>
    </citation>
    <scope>NUCLEOTIDE SEQUENCE [LARGE SCALE GENOMIC DNA]</scope>
    <source>
        <strain evidence="21 22">TWF970</strain>
    </source>
</reference>
<evidence type="ECO:0000256" key="12">
    <source>
        <dbReference type="ARBA" id="ARBA00022786"/>
    </source>
</evidence>
<dbReference type="EMBL" id="JAABOJ010000009">
    <property type="protein sequence ID" value="KAF3284355.1"/>
    <property type="molecule type" value="Genomic_DNA"/>
</dbReference>
<dbReference type="OrthoDB" id="6108at2759"/>
<dbReference type="Pfam" id="PF01217">
    <property type="entry name" value="Clat_adaptor_s"/>
    <property type="match status" value="1"/>
</dbReference>
<dbReference type="GO" id="GO:0005829">
    <property type="term" value="C:cytosol"/>
    <property type="evidence" value="ECO:0007669"/>
    <property type="project" value="UniProtKB-SubCell"/>
</dbReference>
<evidence type="ECO:0000256" key="7">
    <source>
        <dbReference type="ARBA" id="ARBA00022490"/>
    </source>
</evidence>
<dbReference type="InterPro" id="IPR016024">
    <property type="entry name" value="ARM-type_fold"/>
</dbReference>
<dbReference type="InterPro" id="IPR027156">
    <property type="entry name" value="APS2"/>
</dbReference>
<comment type="subunit">
    <text evidence="18">Component of the ribosome quality control complex (RQC).</text>
</comment>
<accession>A0A7C8VF81</accession>
<comment type="function">
    <text evidence="18">E3 ubiquitin-protein ligase. Component of the ribosome quality control complex (RQC), a ribosome-associated complex that mediates ubiquitination and extraction of incompletely synthesized nascent chains for proteasomal degradation.</text>
</comment>
<dbReference type="EC" id="2.3.2.27" evidence="5 18"/>
<dbReference type="SUPFAM" id="SSF48371">
    <property type="entry name" value="ARM repeat"/>
    <property type="match status" value="1"/>
</dbReference>
<evidence type="ECO:0000256" key="1">
    <source>
        <dbReference type="ARBA" id="ARBA00000900"/>
    </source>
</evidence>
<evidence type="ECO:0000256" key="6">
    <source>
        <dbReference type="ARBA" id="ARBA00017157"/>
    </source>
</evidence>
<keyword evidence="13 18" id="KW-0862">Zinc</keyword>
<feature type="region of interest" description="Disordered" evidence="19">
    <location>
        <begin position="1302"/>
        <end position="1323"/>
    </location>
</feature>
<dbReference type="GO" id="GO:1990116">
    <property type="term" value="P:ribosome-associated ubiquitin-dependent protein catabolic process"/>
    <property type="evidence" value="ECO:0007669"/>
    <property type="project" value="UniProtKB-UniRule"/>
</dbReference>
<dbReference type="InterPro" id="IPR039795">
    <property type="entry name" value="LTN1/Rkr1"/>
</dbReference>
<evidence type="ECO:0000256" key="5">
    <source>
        <dbReference type="ARBA" id="ARBA00012483"/>
    </source>
</evidence>
<dbReference type="GO" id="GO:0016567">
    <property type="term" value="P:protein ubiquitination"/>
    <property type="evidence" value="ECO:0007669"/>
    <property type="project" value="UniProtKB-UniPathway"/>
</dbReference>
<comment type="caution">
    <text evidence="21">The sequence shown here is derived from an EMBL/GenBank/DDBJ whole genome shotgun (WGS) entry which is preliminary data.</text>
</comment>